<dbReference type="PANTHER" id="PTHR48100">
    <property type="entry name" value="BROAD-SPECIFICITY PHOSPHATASE YOR283W-RELATED"/>
    <property type="match status" value="1"/>
</dbReference>
<reference evidence="1 2" key="1">
    <citation type="submission" date="2021-04" db="EMBL/GenBank/DDBJ databases">
        <authorList>
            <person name="Pira H."/>
            <person name="Risdian C."/>
            <person name="Wink J."/>
        </authorList>
    </citation>
    <scope>NUCLEOTIDE SEQUENCE [LARGE SCALE GENOMIC DNA]</scope>
    <source>
        <strain evidence="1 2">WH131</strain>
    </source>
</reference>
<protein>
    <submittedName>
        <fullName evidence="1">Histidine phosphatase family protein</fullName>
    </submittedName>
</protein>
<gene>
    <name evidence="1" type="ORF">KCG45_09115</name>
</gene>
<dbReference type="PANTHER" id="PTHR48100:SF1">
    <property type="entry name" value="HISTIDINE PHOSPHATASE FAMILY PROTEIN-RELATED"/>
    <property type="match status" value="1"/>
</dbReference>
<dbReference type="InterPro" id="IPR050275">
    <property type="entry name" value="PGM_Phosphatase"/>
</dbReference>
<name>A0ABS6SMV2_9SPHN</name>
<proteinExistence type="predicted"/>
<keyword evidence="2" id="KW-1185">Reference proteome</keyword>
<evidence type="ECO:0000313" key="1">
    <source>
        <dbReference type="EMBL" id="MBV7266337.1"/>
    </source>
</evidence>
<accession>A0ABS6SMV2</accession>
<dbReference type="CDD" id="cd07067">
    <property type="entry name" value="HP_PGM_like"/>
    <property type="match status" value="1"/>
</dbReference>
<organism evidence="1 2">
    <name type="scientific">Erythrobacter ani</name>
    <dbReference type="NCBI Taxonomy" id="2827235"/>
    <lineage>
        <taxon>Bacteria</taxon>
        <taxon>Pseudomonadati</taxon>
        <taxon>Pseudomonadota</taxon>
        <taxon>Alphaproteobacteria</taxon>
        <taxon>Sphingomonadales</taxon>
        <taxon>Erythrobacteraceae</taxon>
        <taxon>Erythrobacter/Porphyrobacter group</taxon>
        <taxon>Erythrobacter</taxon>
    </lineage>
</organism>
<dbReference type="Pfam" id="PF00300">
    <property type="entry name" value="His_Phos_1"/>
    <property type="match status" value="1"/>
</dbReference>
<dbReference type="EMBL" id="JAGSPB010000002">
    <property type="protein sequence ID" value="MBV7266337.1"/>
    <property type="molecule type" value="Genomic_DNA"/>
</dbReference>
<dbReference type="InterPro" id="IPR013078">
    <property type="entry name" value="His_Pase_superF_clade-1"/>
</dbReference>
<dbReference type="SMART" id="SM00855">
    <property type="entry name" value="PGAM"/>
    <property type="match status" value="1"/>
</dbReference>
<dbReference type="Proteomes" id="UP000699975">
    <property type="component" value="Unassembled WGS sequence"/>
</dbReference>
<comment type="caution">
    <text evidence="1">The sequence shown here is derived from an EMBL/GenBank/DDBJ whole genome shotgun (WGS) entry which is preliminary data.</text>
</comment>
<sequence>MFVIIRHGNTFESGEQPRRIGARTDLHLTARGVQQAEALGRHFAQLEWEFSRVLVSPLARTRQTAEAVLSQVSVSPEPEFAPFLREIDHGPDESRTEDEIVERIGTDALAAWDEAGRVPPDWIVDPEARLSAWRDLFSAPSNADGATLLVTSNGAARFALLADPALRDAAKKLGSLKLPTGGYGVIARDDVGKLCLGDWGVRP</sequence>
<evidence type="ECO:0000313" key="2">
    <source>
        <dbReference type="Proteomes" id="UP000699975"/>
    </source>
</evidence>